<comment type="caution">
    <text evidence="1">The sequence shown here is derived from an EMBL/GenBank/DDBJ whole genome shotgun (WGS) entry which is preliminary data.</text>
</comment>
<proteinExistence type="predicted"/>
<reference evidence="1 2" key="1">
    <citation type="journal article" date="2015" name="Genome Biol. Evol.">
        <title>The genome of winter moth (Operophtera brumata) provides a genomic perspective on sexual dimorphism and phenology.</title>
        <authorList>
            <person name="Derks M.F."/>
            <person name="Smit S."/>
            <person name="Salis L."/>
            <person name="Schijlen E."/>
            <person name="Bossers A."/>
            <person name="Mateman C."/>
            <person name="Pijl A.S."/>
            <person name="de Ridder D."/>
            <person name="Groenen M.A."/>
            <person name="Visser M.E."/>
            <person name="Megens H.J."/>
        </authorList>
    </citation>
    <scope>NUCLEOTIDE SEQUENCE [LARGE SCALE GENOMIC DNA]</scope>
    <source>
        <strain evidence="1">WM2013NL</strain>
        <tissue evidence="1">Head and thorax</tissue>
    </source>
</reference>
<dbReference type="AlphaFoldDB" id="A0A0L7LN28"/>
<protein>
    <submittedName>
        <fullName evidence="1">Nesprin-1</fullName>
    </submittedName>
</protein>
<dbReference type="Proteomes" id="UP000037510">
    <property type="component" value="Unassembled WGS sequence"/>
</dbReference>
<gene>
    <name evidence="1" type="ORF">OBRU01_05035</name>
</gene>
<evidence type="ECO:0000313" key="2">
    <source>
        <dbReference type="Proteomes" id="UP000037510"/>
    </source>
</evidence>
<evidence type="ECO:0000313" key="1">
    <source>
        <dbReference type="EMBL" id="KOB76852.1"/>
    </source>
</evidence>
<name>A0A0L7LN28_OPEBR</name>
<organism evidence="1 2">
    <name type="scientific">Operophtera brumata</name>
    <name type="common">Winter moth</name>
    <name type="synonym">Phalaena brumata</name>
    <dbReference type="NCBI Taxonomy" id="104452"/>
    <lineage>
        <taxon>Eukaryota</taxon>
        <taxon>Metazoa</taxon>
        <taxon>Ecdysozoa</taxon>
        <taxon>Arthropoda</taxon>
        <taxon>Hexapoda</taxon>
        <taxon>Insecta</taxon>
        <taxon>Pterygota</taxon>
        <taxon>Neoptera</taxon>
        <taxon>Endopterygota</taxon>
        <taxon>Lepidoptera</taxon>
        <taxon>Glossata</taxon>
        <taxon>Ditrysia</taxon>
        <taxon>Geometroidea</taxon>
        <taxon>Geometridae</taxon>
        <taxon>Larentiinae</taxon>
        <taxon>Operophtera</taxon>
    </lineage>
</organism>
<keyword evidence="2" id="KW-1185">Reference proteome</keyword>
<sequence>MARGQYGLETHADLEAACGDLSARLRAKLQLWRRFERQLELVQGAVREADYMVELLTVQGQRFAV</sequence>
<accession>A0A0L7LN28</accession>
<dbReference type="EMBL" id="JTDY01000508">
    <property type="protein sequence ID" value="KOB76852.1"/>
    <property type="molecule type" value="Genomic_DNA"/>
</dbReference>